<proteinExistence type="predicted"/>
<name>A0A0G0MPY9_9BACT</name>
<dbReference type="PANTHER" id="PTHR43377">
    <property type="entry name" value="BILIVERDIN REDUCTASE A"/>
    <property type="match status" value="1"/>
</dbReference>
<evidence type="ECO:0000313" key="3">
    <source>
        <dbReference type="Proteomes" id="UP000034181"/>
    </source>
</evidence>
<evidence type="ECO:0000313" key="2">
    <source>
        <dbReference type="EMBL" id="KKQ75729.1"/>
    </source>
</evidence>
<comment type="caution">
    <text evidence="2">The sequence shown here is derived from an EMBL/GenBank/DDBJ whole genome shotgun (WGS) entry which is preliminary data.</text>
</comment>
<dbReference type="Proteomes" id="UP000034181">
    <property type="component" value="Unassembled WGS sequence"/>
</dbReference>
<dbReference type="SUPFAM" id="SSF51735">
    <property type="entry name" value="NAD(P)-binding Rossmann-fold domains"/>
    <property type="match status" value="1"/>
</dbReference>
<feature type="domain" description="Gfo/Idh/MocA-like oxidoreductase N-terminal" evidence="1">
    <location>
        <begin position="38"/>
        <end position="105"/>
    </location>
</feature>
<sequence length="290" mass="32920">MIKLALIGKGKWGQNYIKTIRGIRDVSLLKSNILGKDYLNFLSKLDADGVIIATPVSAHFQVAKDVVKSGFKKLLIEKPLTRTFSEALLLRKLAKKHSVLIMVGHIQLYDEAIIKMEEKLSLVGTIREMSYEGLKSPIRTDGTTVIQDWGPHPSYLFLHFASRFPKNLTGERGREDNILLRYNFGNVVATAKIGWTYPKRRRFFKISGDKGKLIFDGSLDVKKLTFIDNNGNKKFVKFPHSISPLKTEILEFVNMIKKRSVPKTTLSQGLEVMKIIDFAEKSLVEQPKQL</sequence>
<dbReference type="AlphaFoldDB" id="A0A0G0MPY9"/>
<accession>A0A0G0MPY9</accession>
<dbReference type="Pfam" id="PF01408">
    <property type="entry name" value="GFO_IDH_MocA"/>
    <property type="match status" value="1"/>
</dbReference>
<evidence type="ECO:0000259" key="1">
    <source>
        <dbReference type="Pfam" id="PF01408"/>
    </source>
</evidence>
<organism evidence="2 3">
    <name type="scientific">Candidatus Woesebacteria bacterium GW2011_GWB1_38_5b</name>
    <dbReference type="NCBI Taxonomy" id="1618569"/>
    <lineage>
        <taxon>Bacteria</taxon>
        <taxon>Candidatus Woeseibacteriota</taxon>
    </lineage>
</organism>
<dbReference type="InterPro" id="IPR051450">
    <property type="entry name" value="Gfo/Idh/MocA_Oxidoreductases"/>
</dbReference>
<protein>
    <submittedName>
        <fullName evidence="2">Oxidoreductase domain protein</fullName>
    </submittedName>
</protein>
<dbReference type="SUPFAM" id="SSF55347">
    <property type="entry name" value="Glyceraldehyde-3-phosphate dehydrogenase-like, C-terminal domain"/>
    <property type="match status" value="1"/>
</dbReference>
<dbReference type="InterPro" id="IPR000683">
    <property type="entry name" value="Gfo/Idh/MocA-like_OxRdtase_N"/>
</dbReference>
<dbReference type="Gene3D" id="3.30.360.10">
    <property type="entry name" value="Dihydrodipicolinate Reductase, domain 2"/>
    <property type="match status" value="1"/>
</dbReference>
<dbReference type="InterPro" id="IPR036291">
    <property type="entry name" value="NAD(P)-bd_dom_sf"/>
</dbReference>
<dbReference type="PANTHER" id="PTHR43377:SF1">
    <property type="entry name" value="BILIVERDIN REDUCTASE A"/>
    <property type="match status" value="1"/>
</dbReference>
<dbReference type="EMBL" id="LBUZ01000005">
    <property type="protein sequence ID" value="KKQ75729.1"/>
    <property type="molecule type" value="Genomic_DNA"/>
</dbReference>
<reference evidence="2 3" key="1">
    <citation type="journal article" date="2015" name="Nature">
        <title>rRNA introns, odd ribosomes, and small enigmatic genomes across a large radiation of phyla.</title>
        <authorList>
            <person name="Brown C.T."/>
            <person name="Hug L.A."/>
            <person name="Thomas B.C."/>
            <person name="Sharon I."/>
            <person name="Castelle C.J."/>
            <person name="Singh A."/>
            <person name="Wilkins M.J."/>
            <person name="Williams K.H."/>
            <person name="Banfield J.F."/>
        </authorList>
    </citation>
    <scope>NUCLEOTIDE SEQUENCE [LARGE SCALE GENOMIC DNA]</scope>
</reference>
<dbReference type="GO" id="GO:0000166">
    <property type="term" value="F:nucleotide binding"/>
    <property type="evidence" value="ECO:0007669"/>
    <property type="project" value="InterPro"/>
</dbReference>
<gene>
    <name evidence="2" type="ORF">US96_C0005G0002</name>
</gene>
<dbReference type="Gene3D" id="3.40.50.720">
    <property type="entry name" value="NAD(P)-binding Rossmann-like Domain"/>
    <property type="match status" value="1"/>
</dbReference>